<feature type="transmembrane region" description="Helical" evidence="5">
    <location>
        <begin position="419"/>
        <end position="440"/>
    </location>
</feature>
<proteinExistence type="predicted"/>
<feature type="transmembrane region" description="Helical" evidence="5">
    <location>
        <begin position="230"/>
        <end position="250"/>
    </location>
</feature>
<feature type="transmembrane region" description="Helical" evidence="5">
    <location>
        <begin position="477"/>
        <end position="498"/>
    </location>
</feature>
<protein>
    <submittedName>
        <fullName evidence="7">Organic cation transporter protein-like isoform X1</fullName>
    </submittedName>
</protein>
<keyword evidence="2 5" id="KW-0812">Transmembrane</keyword>
<dbReference type="PANTHER" id="PTHR24064">
    <property type="entry name" value="SOLUTE CARRIER FAMILY 22 MEMBER"/>
    <property type="match status" value="1"/>
</dbReference>
<evidence type="ECO:0000259" key="6">
    <source>
        <dbReference type="PROSITE" id="PS50850"/>
    </source>
</evidence>
<keyword evidence="8" id="KW-1185">Reference proteome</keyword>
<feature type="transmembrane region" description="Helical" evidence="5">
    <location>
        <begin position="389"/>
        <end position="412"/>
    </location>
</feature>
<evidence type="ECO:0000313" key="7">
    <source>
        <dbReference type="EMBL" id="KAL2713751.1"/>
    </source>
</evidence>
<keyword evidence="4 5" id="KW-0472">Membrane</keyword>
<evidence type="ECO:0000256" key="3">
    <source>
        <dbReference type="ARBA" id="ARBA00022989"/>
    </source>
</evidence>
<dbReference type="CDD" id="cd17317">
    <property type="entry name" value="MFS_SLC22"/>
    <property type="match status" value="1"/>
</dbReference>
<comment type="caution">
    <text evidence="7">The sequence shown here is derived from an EMBL/GenBank/DDBJ whole genome shotgun (WGS) entry which is preliminary data.</text>
</comment>
<evidence type="ECO:0000256" key="1">
    <source>
        <dbReference type="ARBA" id="ARBA00004141"/>
    </source>
</evidence>
<evidence type="ECO:0000256" key="5">
    <source>
        <dbReference type="SAM" id="Phobius"/>
    </source>
</evidence>
<gene>
    <name evidence="7" type="ORF">V1478_016308</name>
</gene>
<dbReference type="InterPro" id="IPR036259">
    <property type="entry name" value="MFS_trans_sf"/>
</dbReference>
<dbReference type="Gene3D" id="1.20.1250.20">
    <property type="entry name" value="MFS general substrate transporter like domains"/>
    <property type="match status" value="1"/>
</dbReference>
<feature type="transmembrane region" description="Helical" evidence="5">
    <location>
        <begin position="446"/>
        <end position="465"/>
    </location>
</feature>
<feature type="transmembrane region" description="Helical" evidence="5">
    <location>
        <begin position="504"/>
        <end position="524"/>
    </location>
</feature>
<accession>A0ABD2A024</accession>
<dbReference type="SUPFAM" id="SSF103473">
    <property type="entry name" value="MFS general substrate transporter"/>
    <property type="match status" value="1"/>
</dbReference>
<dbReference type="EMBL" id="JAUDFV010000157">
    <property type="protein sequence ID" value="KAL2713751.1"/>
    <property type="molecule type" value="Genomic_DNA"/>
</dbReference>
<dbReference type="AlphaFoldDB" id="A0ABD2A024"/>
<dbReference type="PROSITE" id="PS50850">
    <property type="entry name" value="MFS"/>
    <property type="match status" value="1"/>
</dbReference>
<dbReference type="GO" id="GO:0016020">
    <property type="term" value="C:membrane"/>
    <property type="evidence" value="ECO:0007669"/>
    <property type="project" value="UniProtKB-SubCell"/>
</dbReference>
<sequence length="552" mass="61165">MSIKQIYVYFGSVFSLLQTFEQAFKRRQDETEGSIMLEKVFKEAENLMKTLGVCKIEMSFVIEVITGHDHVPLDVIQDAMGVMGPWHIVIAIALSLVKFPVAWHQLSIVFLAPPTNFSCISPQSSTNESMITKCYVDIGNGTMEKCTGFKYDKRIFRESIVTEWDLVCDKEQLTNVVQSCTMFGVLMGNFLFSSMADRIGRKKPLMIAIALQSITGVISAYAVWYELFLLFKFISAIATGGTMIVSFVLLMEIVGVEWRSAMSVLFHVPFIIGHITTPLVAYLTHTWQKIIPESPRWLLATGRPAEAEIILIKAARRNKIPLENVNRALESHESQRLLRKTSNAKYNVTHLFRTPNMRLKSICIFINWFFCGTCFFGLAQYMGLIDGNIFINITVSAALELPGTIIVLFLVSRVSRLKILIGGNILTALSLLLTVIINHSTAQLCLASIGIAGTAISFPTIYLYSSEIFPTVVRNNGIGVGSVCARLGSIIAPYIATVNKIQPWLPPVIFGAGQLIGAGLCLLLPETMNCELPETIEDGENFGKKTSAQSTS</sequence>
<evidence type="ECO:0000313" key="8">
    <source>
        <dbReference type="Proteomes" id="UP001607302"/>
    </source>
</evidence>
<feature type="domain" description="Major facilitator superfamily (MFS) profile" evidence="6">
    <location>
        <begin position="90"/>
        <end position="529"/>
    </location>
</feature>
<organism evidence="7 8">
    <name type="scientific">Vespula squamosa</name>
    <name type="common">Southern yellow jacket</name>
    <name type="synonym">Wasp</name>
    <dbReference type="NCBI Taxonomy" id="30214"/>
    <lineage>
        <taxon>Eukaryota</taxon>
        <taxon>Metazoa</taxon>
        <taxon>Ecdysozoa</taxon>
        <taxon>Arthropoda</taxon>
        <taxon>Hexapoda</taxon>
        <taxon>Insecta</taxon>
        <taxon>Pterygota</taxon>
        <taxon>Neoptera</taxon>
        <taxon>Endopterygota</taxon>
        <taxon>Hymenoptera</taxon>
        <taxon>Apocrita</taxon>
        <taxon>Aculeata</taxon>
        <taxon>Vespoidea</taxon>
        <taxon>Vespidae</taxon>
        <taxon>Vespinae</taxon>
        <taxon>Vespula</taxon>
    </lineage>
</organism>
<comment type="subcellular location">
    <subcellularLocation>
        <location evidence="1">Membrane</location>
        <topology evidence="1">Multi-pass membrane protein</topology>
    </subcellularLocation>
</comment>
<reference evidence="7 8" key="1">
    <citation type="journal article" date="2024" name="Ann. Entomol. Soc. Am.">
        <title>Genomic analyses of the southern and eastern yellowjacket wasps (Hymenoptera: Vespidae) reveal evolutionary signatures of social life.</title>
        <authorList>
            <person name="Catto M.A."/>
            <person name="Caine P.B."/>
            <person name="Orr S.E."/>
            <person name="Hunt B.G."/>
            <person name="Goodisman M.A.D."/>
        </authorList>
    </citation>
    <scope>NUCLEOTIDE SEQUENCE [LARGE SCALE GENOMIC DNA]</scope>
    <source>
        <strain evidence="7">233</strain>
        <tissue evidence="7">Head and thorax</tissue>
    </source>
</reference>
<dbReference type="InterPro" id="IPR020846">
    <property type="entry name" value="MFS_dom"/>
</dbReference>
<evidence type="ECO:0000256" key="2">
    <source>
        <dbReference type="ARBA" id="ARBA00022692"/>
    </source>
</evidence>
<feature type="transmembrane region" description="Helical" evidence="5">
    <location>
        <begin position="205"/>
        <end position="224"/>
    </location>
</feature>
<dbReference type="Proteomes" id="UP001607302">
    <property type="component" value="Unassembled WGS sequence"/>
</dbReference>
<dbReference type="Pfam" id="PF07690">
    <property type="entry name" value="MFS_1"/>
    <property type="match status" value="1"/>
</dbReference>
<evidence type="ECO:0000256" key="4">
    <source>
        <dbReference type="ARBA" id="ARBA00023136"/>
    </source>
</evidence>
<name>A0ABD2A024_VESSQ</name>
<dbReference type="InterPro" id="IPR011701">
    <property type="entry name" value="MFS"/>
</dbReference>
<keyword evidence="3 5" id="KW-1133">Transmembrane helix</keyword>
<feature type="transmembrane region" description="Helical" evidence="5">
    <location>
        <begin position="362"/>
        <end position="383"/>
    </location>
</feature>